<dbReference type="Proteomes" id="UP001065613">
    <property type="component" value="Chromosome"/>
</dbReference>
<evidence type="ECO:0000313" key="2">
    <source>
        <dbReference type="EMBL" id="UXE61897.1"/>
    </source>
</evidence>
<sequence>MKANSKSHTGRVGVAGTQLLFKRLGWIFREQPIEDYGIDAHVEVVENNTATGKLIALQIKSGESWFREKTSDGFVFRGDREHLEYWQQHSLPVMIVLYQDDEQIAYWQAVNSSNVQKTGIGWKLIIPFAQKIDALSLERIQEFSRKLTATNGYTILSFQDVSHGGAKRYSANILLTKEYAKPDIIEISKKITAELKAREYHRNKQVKLHWEGKEAHVIWLFLYLSLDDISSVNWICRTEWISKRLSSEFSPIKLEGENIDEETVIDWNKGYEEQANILDSYKLTKEAYLDAMICILDITKPIVEKAIQFRERFINGQLIEANYIDSMSKLEPQITDLYSQATCIGSAPTECRDLSQRFQCVMAVAHSIVLPFSEKGMEIWEGSNRNYLVDQAIKDYQKDLLRLEFELEKIH</sequence>
<dbReference type="InterPro" id="IPR025375">
    <property type="entry name" value="DUF4365"/>
</dbReference>
<evidence type="ECO:0000259" key="1">
    <source>
        <dbReference type="Pfam" id="PF14280"/>
    </source>
</evidence>
<feature type="domain" description="DUF4365" evidence="1">
    <location>
        <begin position="11"/>
        <end position="141"/>
    </location>
</feature>
<name>A0A977KXX8_9CYAN</name>
<organism evidence="2">
    <name type="scientific">Woronichinia naegeliana WA131</name>
    <dbReference type="NCBI Taxonomy" id="2824559"/>
    <lineage>
        <taxon>Bacteria</taxon>
        <taxon>Bacillati</taxon>
        <taxon>Cyanobacteriota</taxon>
        <taxon>Cyanophyceae</taxon>
        <taxon>Synechococcales</taxon>
        <taxon>Coelosphaeriaceae</taxon>
        <taxon>Woronichinia</taxon>
    </lineage>
</organism>
<gene>
    <name evidence="2" type="ORF">KA717_02915</name>
</gene>
<reference evidence="2" key="1">
    <citation type="submission" date="2021-04" db="EMBL/GenBank/DDBJ databases">
        <title>Genome sequence of Woronichinia naegeliana from Washington state freshwater lake bloom.</title>
        <authorList>
            <person name="Dreher T.W."/>
        </authorList>
    </citation>
    <scope>NUCLEOTIDE SEQUENCE</scope>
    <source>
        <strain evidence="2">WA131</strain>
    </source>
</reference>
<proteinExistence type="predicted"/>
<dbReference type="Pfam" id="PF14280">
    <property type="entry name" value="DUF4365"/>
    <property type="match status" value="1"/>
</dbReference>
<accession>A0A977KXX8</accession>
<dbReference type="EMBL" id="CP073041">
    <property type="protein sequence ID" value="UXE61897.1"/>
    <property type="molecule type" value="Genomic_DNA"/>
</dbReference>
<dbReference type="KEGG" id="wna:KA717_02915"/>
<dbReference type="AlphaFoldDB" id="A0A977KXX8"/>
<protein>
    <submittedName>
        <fullName evidence="2">DUF4365 domain-containing protein</fullName>
    </submittedName>
</protein>